<dbReference type="Pfam" id="PF22725">
    <property type="entry name" value="GFO_IDH_MocA_C3"/>
    <property type="match status" value="1"/>
</dbReference>
<name>A0ABY4NN19_9PSEU</name>
<sequence>MRYRVALVGTGNMGSLHARVLSRHDRVDLVRVVEPRAAAGRACAERYGTAWTPELGSLSDVDAVVLASATETHHELALEILGQGKPLLVEKPVANSLAATEEVIALSVARGVPLMCGFVERFNPAVLTARALATRPVHLMARRHGPYAPRVRTGVAWDLLVHDVDIAIQFFGAEPERITSGTGYFHPESADGAEDAVEAVLSFPAGLATVSASRVGQRKVRSLVISELDRLIELDLLRRDVTLYRHVSHDAVTPDGLGYRQQAVIEIPELVSAAEPLAAQLDHFLALLDGRVDVDAERASIRPAHRVVATVLEQASAPDSRLLHSGQQ</sequence>
<evidence type="ECO:0000313" key="4">
    <source>
        <dbReference type="Proteomes" id="UP000830158"/>
    </source>
</evidence>
<protein>
    <submittedName>
        <fullName evidence="3">Gfo/Idh/MocA family oxidoreductase</fullName>
    </submittedName>
</protein>
<dbReference type="InterPro" id="IPR055170">
    <property type="entry name" value="GFO_IDH_MocA-like_dom"/>
</dbReference>
<dbReference type="RefSeq" id="WP_094003538.1">
    <property type="nucleotide sequence ID" value="NZ_CP091196.1"/>
</dbReference>
<dbReference type="PANTHER" id="PTHR43377">
    <property type="entry name" value="BILIVERDIN REDUCTASE A"/>
    <property type="match status" value="1"/>
</dbReference>
<feature type="domain" description="Gfo/Idh/MocA-like oxidoreductase N-terminal" evidence="1">
    <location>
        <begin position="4"/>
        <end position="118"/>
    </location>
</feature>
<evidence type="ECO:0000259" key="2">
    <source>
        <dbReference type="Pfam" id="PF22725"/>
    </source>
</evidence>
<evidence type="ECO:0000259" key="1">
    <source>
        <dbReference type="Pfam" id="PF01408"/>
    </source>
</evidence>
<accession>A0ABY4NN19</accession>
<dbReference type="Gene3D" id="3.30.360.10">
    <property type="entry name" value="Dihydrodipicolinate Reductase, domain 2"/>
    <property type="match status" value="1"/>
</dbReference>
<dbReference type="Gene3D" id="3.40.50.720">
    <property type="entry name" value="NAD(P)-binding Rossmann-like Domain"/>
    <property type="match status" value="1"/>
</dbReference>
<dbReference type="Pfam" id="PF01408">
    <property type="entry name" value="GFO_IDH_MocA"/>
    <property type="match status" value="1"/>
</dbReference>
<dbReference type="PANTHER" id="PTHR43377:SF1">
    <property type="entry name" value="BILIVERDIN REDUCTASE A"/>
    <property type="match status" value="1"/>
</dbReference>
<dbReference type="EMBL" id="CP091196">
    <property type="protein sequence ID" value="UQS21960.1"/>
    <property type="molecule type" value="Genomic_DNA"/>
</dbReference>
<dbReference type="SUPFAM" id="SSF51735">
    <property type="entry name" value="NAD(P)-binding Rossmann-fold domains"/>
    <property type="match status" value="1"/>
</dbReference>
<dbReference type="SUPFAM" id="SSF55347">
    <property type="entry name" value="Glyceraldehyde-3-phosphate dehydrogenase-like, C-terminal domain"/>
    <property type="match status" value="1"/>
</dbReference>
<dbReference type="Proteomes" id="UP000830158">
    <property type="component" value="Chromosome"/>
</dbReference>
<organism evidence="3 4">
    <name type="scientific">Amycolatopsis thermalba</name>
    <dbReference type="NCBI Taxonomy" id="944492"/>
    <lineage>
        <taxon>Bacteria</taxon>
        <taxon>Bacillati</taxon>
        <taxon>Actinomycetota</taxon>
        <taxon>Actinomycetes</taxon>
        <taxon>Pseudonocardiales</taxon>
        <taxon>Pseudonocardiaceae</taxon>
        <taxon>Amycolatopsis</taxon>
    </lineage>
</organism>
<feature type="domain" description="GFO/IDH/MocA-like oxidoreductase" evidence="2">
    <location>
        <begin position="150"/>
        <end position="218"/>
    </location>
</feature>
<dbReference type="InterPro" id="IPR036291">
    <property type="entry name" value="NAD(P)-bd_dom_sf"/>
</dbReference>
<keyword evidence="4" id="KW-1185">Reference proteome</keyword>
<gene>
    <name evidence="3" type="ORF">L1857_03540</name>
</gene>
<dbReference type="InterPro" id="IPR051450">
    <property type="entry name" value="Gfo/Idh/MocA_Oxidoreductases"/>
</dbReference>
<evidence type="ECO:0000313" key="3">
    <source>
        <dbReference type="EMBL" id="UQS21960.1"/>
    </source>
</evidence>
<reference evidence="3" key="1">
    <citation type="submission" date="2022-01" db="EMBL/GenBank/DDBJ databases">
        <title>PSI-footprinting approach for the identification of protein synthesis inhibitor producers.</title>
        <authorList>
            <person name="Handel F."/>
            <person name="Kulik A."/>
            <person name="Wex K.W."/>
            <person name="Berscheid A."/>
            <person name="Saur J.S."/>
            <person name="Winkler A."/>
            <person name="Wibberg D."/>
            <person name="Kalinowski J."/>
            <person name="Broetz-Oesterhelt H."/>
            <person name="Mast Y."/>
        </authorList>
    </citation>
    <scope>NUCLEOTIDE SEQUENCE</scope>
    <source>
        <strain evidence="3">KNN 49.3e</strain>
    </source>
</reference>
<dbReference type="InterPro" id="IPR000683">
    <property type="entry name" value="Gfo/Idh/MocA-like_OxRdtase_N"/>
</dbReference>
<proteinExistence type="predicted"/>